<gene>
    <name evidence="3" type="ORF">EDC59_101315</name>
</gene>
<dbReference type="EMBL" id="SOBK01000001">
    <property type="protein sequence ID" value="TDT91912.1"/>
    <property type="molecule type" value="Genomic_DNA"/>
</dbReference>
<evidence type="ECO:0000256" key="1">
    <source>
        <dbReference type="SAM" id="Coils"/>
    </source>
</evidence>
<dbReference type="Proteomes" id="UP000295506">
    <property type="component" value="Unassembled WGS sequence"/>
</dbReference>
<evidence type="ECO:0000313" key="4">
    <source>
        <dbReference type="Proteomes" id="UP000295506"/>
    </source>
</evidence>
<evidence type="ECO:0000313" key="3">
    <source>
        <dbReference type="EMBL" id="TDT91912.1"/>
    </source>
</evidence>
<keyword evidence="2" id="KW-0732">Signal</keyword>
<keyword evidence="1" id="KW-0175">Coiled coil</keyword>
<feature type="chain" id="PRO_5041697406" evidence="2">
    <location>
        <begin position="25"/>
        <end position="250"/>
    </location>
</feature>
<protein>
    <submittedName>
        <fullName evidence="3">Uncharacterized protein</fullName>
    </submittedName>
</protein>
<sequence length="250" mass="27854">MRKALFLALTAVLLILASAPGARAQGETLYSEYTYVMGERDSMLDGKKISFVEAKRLLTEKAGTYLESTTQVSEGVLTQDEIQTYAMASLRVEIVEQCVKPRGEQMTAYTKVKGDVDASNMPRDVAAIKKNQELKEDLDRQKVELENTHSQVEELNEKIRKLEERKAPDQEIRRTVARREAALDGNITQGMAMFCSLACSTARLRDTQFVQTMFQNAGMAPMLSMLMGPEECSALCIEVQRSLVGSLLAQ</sequence>
<dbReference type="RefSeq" id="WP_166671366.1">
    <property type="nucleotide sequence ID" value="NZ_SOBK01000001.1"/>
</dbReference>
<proteinExistence type="predicted"/>
<dbReference type="AlphaFoldDB" id="A0AA94TLE8"/>
<evidence type="ECO:0000256" key="2">
    <source>
        <dbReference type="SAM" id="SignalP"/>
    </source>
</evidence>
<reference evidence="3 4" key="1">
    <citation type="submission" date="2019-03" db="EMBL/GenBank/DDBJ databases">
        <title>Genomic Encyclopedia of Type Strains, Phase IV (KMG-IV): sequencing the most valuable type-strain genomes for metagenomic binning, comparative biology and taxonomic classification.</title>
        <authorList>
            <person name="Goeker M."/>
        </authorList>
    </citation>
    <scope>NUCLEOTIDE SEQUENCE [LARGE SCALE GENOMIC DNA]</scope>
    <source>
        <strain evidence="3 4">DSM 101483</strain>
    </source>
</reference>
<feature type="signal peptide" evidence="2">
    <location>
        <begin position="1"/>
        <end position="24"/>
    </location>
</feature>
<feature type="coiled-coil region" evidence="1">
    <location>
        <begin position="128"/>
        <end position="172"/>
    </location>
</feature>
<accession>A0AA94TLE8</accession>
<organism evidence="3 4">
    <name type="scientific">Pseudodesulfovibrio indicus</name>
    <dbReference type="NCBI Taxonomy" id="1716143"/>
    <lineage>
        <taxon>Bacteria</taxon>
        <taxon>Pseudomonadati</taxon>
        <taxon>Thermodesulfobacteriota</taxon>
        <taxon>Desulfovibrionia</taxon>
        <taxon>Desulfovibrionales</taxon>
        <taxon>Desulfovibrionaceae</taxon>
    </lineage>
</organism>
<name>A0AA94TLE8_9BACT</name>
<comment type="caution">
    <text evidence="3">The sequence shown here is derived from an EMBL/GenBank/DDBJ whole genome shotgun (WGS) entry which is preliminary data.</text>
</comment>